<evidence type="ECO:0000313" key="4">
    <source>
        <dbReference type="Proteomes" id="UP000469440"/>
    </source>
</evidence>
<dbReference type="OrthoDB" id="9915629at2"/>
<dbReference type="KEGG" id="cfem:HCR03_16105"/>
<organism evidence="2 4">
    <name type="scientific">Caproicibacter fermentans</name>
    <dbReference type="NCBI Taxonomy" id="2576756"/>
    <lineage>
        <taxon>Bacteria</taxon>
        <taxon>Bacillati</taxon>
        <taxon>Bacillota</taxon>
        <taxon>Clostridia</taxon>
        <taxon>Eubacteriales</taxon>
        <taxon>Acutalibacteraceae</taxon>
        <taxon>Caproicibacter</taxon>
    </lineage>
</organism>
<dbReference type="EMBL" id="VWXL01000019">
    <property type="protein sequence ID" value="MVB10117.1"/>
    <property type="molecule type" value="Genomic_DNA"/>
</dbReference>
<dbReference type="EMBL" id="CP060286">
    <property type="protein sequence ID" value="QNK40187.1"/>
    <property type="molecule type" value="Genomic_DNA"/>
</dbReference>
<accession>A0A6N8HX86</accession>
<dbReference type="AlphaFoldDB" id="A0A6N8HX86"/>
<keyword evidence="1" id="KW-0472">Membrane</keyword>
<dbReference type="Proteomes" id="UP000469440">
    <property type="component" value="Unassembled WGS sequence"/>
</dbReference>
<keyword evidence="1" id="KW-1133">Transmembrane helix</keyword>
<feature type="transmembrane region" description="Helical" evidence="1">
    <location>
        <begin position="62"/>
        <end position="83"/>
    </location>
</feature>
<evidence type="ECO:0000313" key="3">
    <source>
        <dbReference type="EMBL" id="QNK40187.1"/>
    </source>
</evidence>
<evidence type="ECO:0000313" key="5">
    <source>
        <dbReference type="Proteomes" id="UP000515909"/>
    </source>
</evidence>
<dbReference type="Proteomes" id="UP000515909">
    <property type="component" value="Chromosome"/>
</dbReference>
<keyword evidence="1" id="KW-0812">Transmembrane</keyword>
<evidence type="ECO:0000313" key="2">
    <source>
        <dbReference type="EMBL" id="MVB10117.1"/>
    </source>
</evidence>
<name>A0A6N8HX86_9FIRM</name>
<dbReference type="RefSeq" id="WP_156989858.1">
    <property type="nucleotide sequence ID" value="NZ_CP060286.1"/>
</dbReference>
<proteinExistence type="predicted"/>
<reference evidence="3 5" key="2">
    <citation type="submission" date="2020-08" db="EMBL/GenBank/DDBJ databases">
        <title>The isolate Caproiciproducens sp. 7D4C2 produces n-caproate at mildly acidic conditions from hexoses: genome and rBOX comparison with related strains and chain-elongating bacteria.</title>
        <authorList>
            <person name="Esquivel-Elizondo S."/>
            <person name="Bagci C."/>
            <person name="Temovska M."/>
            <person name="Jeon B.S."/>
            <person name="Bessarab I."/>
            <person name="Williams R.B.H."/>
            <person name="Huson D.H."/>
            <person name="Angenent L.T."/>
        </authorList>
    </citation>
    <scope>NUCLEOTIDE SEQUENCE [LARGE SCALE GENOMIC DNA]</scope>
    <source>
        <strain evidence="3 5">7D4C2</strain>
    </source>
</reference>
<evidence type="ECO:0008006" key="6">
    <source>
        <dbReference type="Google" id="ProtNLM"/>
    </source>
</evidence>
<protein>
    <recommendedName>
        <fullName evidence="6">SdpI family protein</fullName>
    </recommendedName>
</protein>
<sequence>MEGELMIDVLMFVFTGLILLVGWLVRDHHSGYPDTFCGYHVGGIAAKSGEAWEDANRWCGGAFLKCGSAFLFLDAAAALTFRVMRAEERLPGLPVSYLMAAILVPTALSIVWTERRLKQKYNPDGTLK</sequence>
<accession>A0A7G8T996</accession>
<feature type="transmembrane region" description="Helical" evidence="1">
    <location>
        <begin position="95"/>
        <end position="113"/>
    </location>
</feature>
<evidence type="ECO:0000256" key="1">
    <source>
        <dbReference type="SAM" id="Phobius"/>
    </source>
</evidence>
<keyword evidence="4" id="KW-1185">Reference proteome</keyword>
<feature type="transmembrane region" description="Helical" evidence="1">
    <location>
        <begin position="6"/>
        <end position="25"/>
    </location>
</feature>
<reference evidence="2 4" key="1">
    <citation type="submission" date="2019-09" db="EMBL/GenBank/DDBJ databases">
        <title>Genome sequence of Clostridium sp. EA1.</title>
        <authorList>
            <person name="Poehlein A."/>
            <person name="Bengelsdorf F.R."/>
            <person name="Daniel R."/>
        </authorList>
    </citation>
    <scope>NUCLEOTIDE SEQUENCE [LARGE SCALE GENOMIC DNA]</scope>
    <source>
        <strain evidence="2 4">EA1</strain>
    </source>
</reference>
<gene>
    <name evidence="2" type="ORF">CAFE_07920</name>
    <name evidence="3" type="ORF">HCR03_16105</name>
</gene>